<organism evidence="7 8">
    <name type="scientific">Liquorilactobacillus uvarum DSM 19971</name>
    <dbReference type="NCBI Taxonomy" id="1423812"/>
    <lineage>
        <taxon>Bacteria</taxon>
        <taxon>Bacillati</taxon>
        <taxon>Bacillota</taxon>
        <taxon>Bacilli</taxon>
        <taxon>Lactobacillales</taxon>
        <taxon>Lactobacillaceae</taxon>
        <taxon>Liquorilactobacillus</taxon>
    </lineage>
</organism>
<name>A0A0R1PXT2_9LACO</name>
<feature type="transmembrane region" description="Helical" evidence="6">
    <location>
        <begin position="7"/>
        <end position="24"/>
    </location>
</feature>
<reference evidence="7 8" key="1">
    <citation type="journal article" date="2015" name="Genome Announc.">
        <title>Expanding the biotechnology potential of lactobacilli through comparative genomics of 213 strains and associated genera.</title>
        <authorList>
            <person name="Sun Z."/>
            <person name="Harris H.M."/>
            <person name="McCann A."/>
            <person name="Guo C."/>
            <person name="Argimon S."/>
            <person name="Zhang W."/>
            <person name="Yang X."/>
            <person name="Jeffery I.B."/>
            <person name="Cooney J.C."/>
            <person name="Kagawa T.F."/>
            <person name="Liu W."/>
            <person name="Song Y."/>
            <person name="Salvetti E."/>
            <person name="Wrobel A."/>
            <person name="Rasinkangas P."/>
            <person name="Parkhill J."/>
            <person name="Rea M.C."/>
            <person name="O'Sullivan O."/>
            <person name="Ritari J."/>
            <person name="Douillard F.P."/>
            <person name="Paul Ross R."/>
            <person name="Yang R."/>
            <person name="Briner A.E."/>
            <person name="Felis G.E."/>
            <person name="de Vos W.M."/>
            <person name="Barrangou R."/>
            <person name="Klaenhammer T.R."/>
            <person name="Caufield P.W."/>
            <person name="Cui Y."/>
            <person name="Zhang H."/>
            <person name="O'Toole P.W."/>
        </authorList>
    </citation>
    <scope>NUCLEOTIDE SEQUENCE [LARGE SCALE GENOMIC DNA]</scope>
    <source>
        <strain evidence="7 8">DSM 19971</strain>
    </source>
</reference>
<feature type="transmembrane region" description="Helical" evidence="6">
    <location>
        <begin position="152"/>
        <end position="178"/>
    </location>
</feature>
<dbReference type="Pfam" id="PF03706">
    <property type="entry name" value="LPG_synthase_TM"/>
    <property type="match status" value="1"/>
</dbReference>
<feature type="transmembrane region" description="Helical" evidence="6">
    <location>
        <begin position="310"/>
        <end position="330"/>
    </location>
</feature>
<dbReference type="GO" id="GO:0005886">
    <property type="term" value="C:plasma membrane"/>
    <property type="evidence" value="ECO:0007669"/>
    <property type="project" value="UniProtKB-SubCell"/>
</dbReference>
<proteinExistence type="inferred from homology"/>
<dbReference type="NCBIfam" id="TIGR00374">
    <property type="entry name" value="flippase-like domain"/>
    <property type="match status" value="1"/>
</dbReference>
<comment type="function">
    <text evidence="6">Catalyzes the transfer of a lysyl group from L-lysyl-tRNA(Lys) to membrane-bound phosphatidylglycerol (PG), which produces lysylphosphatidylglycerol (LPG), a major component of the bacterial membrane with a positive net charge. LPG synthesis contributes to bacterial virulence as it is involved in the resistance mechanism against cationic antimicrobial peptides (CAMP) produces by the host's immune system (defensins, cathelicidins) and by the competing microorganisms.</text>
</comment>
<dbReference type="PANTHER" id="PTHR37693:SF1">
    <property type="entry name" value="INTEGRAL MEMBRANE PROTEIN"/>
    <property type="match status" value="1"/>
</dbReference>
<dbReference type="PATRIC" id="fig|1423812.3.peg.656"/>
<gene>
    <name evidence="6" type="primary">mprF</name>
    <name evidence="7" type="ORF">FD20_GL000604</name>
</gene>
<protein>
    <recommendedName>
        <fullName evidence="6">Phosphatidylglycerol lysyltransferase</fullName>
        <ecNumber evidence="6">2.3.2.3</ecNumber>
    </recommendedName>
    <alternativeName>
        <fullName evidence="6">Lysylphosphatidylglycerol synthase</fullName>
    </alternativeName>
</protein>
<evidence type="ECO:0000256" key="4">
    <source>
        <dbReference type="ARBA" id="ARBA00022989"/>
    </source>
</evidence>
<keyword evidence="8" id="KW-1185">Reference proteome</keyword>
<dbReference type="Proteomes" id="UP000051155">
    <property type="component" value="Unassembled WGS sequence"/>
</dbReference>
<dbReference type="GO" id="GO:0006629">
    <property type="term" value="P:lipid metabolic process"/>
    <property type="evidence" value="ECO:0007669"/>
    <property type="project" value="UniProtKB-KW"/>
</dbReference>
<dbReference type="EC" id="2.3.2.3" evidence="6"/>
<evidence type="ECO:0000313" key="8">
    <source>
        <dbReference type="Proteomes" id="UP000051155"/>
    </source>
</evidence>
<comment type="catalytic activity">
    <reaction evidence="6">
        <text>L-lysyl-tRNA(Lys) + a 1,2-diacyl-sn-glycero-3-phospho-(1'-sn-glycerol) = a 1,2-diacyl-sn-glycero-3-phospho-1'-(3'-O-L-lysyl)-sn-glycerol + tRNA(Lys)</text>
        <dbReference type="Rhea" id="RHEA:10668"/>
        <dbReference type="Rhea" id="RHEA-COMP:9696"/>
        <dbReference type="Rhea" id="RHEA-COMP:9697"/>
        <dbReference type="ChEBI" id="CHEBI:64716"/>
        <dbReference type="ChEBI" id="CHEBI:75792"/>
        <dbReference type="ChEBI" id="CHEBI:78442"/>
        <dbReference type="ChEBI" id="CHEBI:78529"/>
        <dbReference type="EC" id="2.3.2.3"/>
    </reaction>
</comment>
<dbReference type="AlphaFoldDB" id="A0A0R1PXT2"/>
<evidence type="ECO:0000256" key="6">
    <source>
        <dbReference type="RuleBase" id="RU363042"/>
    </source>
</evidence>
<evidence type="ECO:0000313" key="7">
    <source>
        <dbReference type="EMBL" id="KRL37134.1"/>
    </source>
</evidence>
<feature type="transmembrane region" description="Helical" evidence="6">
    <location>
        <begin position="228"/>
        <end position="255"/>
    </location>
</feature>
<accession>A0A0R1PXT2</accession>
<comment type="subcellular location">
    <subcellularLocation>
        <location evidence="1 6">Cell membrane</location>
        <topology evidence="1 6">Multi-pass membrane protein</topology>
    </subcellularLocation>
</comment>
<sequence>MTRNNKIVLALMLVFGTAIFAFSVRNISFKSLVGDIVKLKWQWLFLAVISMLVSFFLEALVVRVLLKREGSLFSMHDAIRIPLIEQLFNGITPFSSGGQPAQLFALLQSGIDAGRATSVLLMKFIVYQSMVVINFIISLIIGFQYVSGKIHVLSLLFVFGFVVHFIVIVSLLLIMYWYNFTKKVVKFFFKPLKFFFKEERYLKWELIVDEKIDNFYKESLRLKRSWKLLVKISVLTLVQLFFYYIIPFFILLALGVTNVNFLMVTTMHVLIVMIISLFPIPGGSGGAEYSFSIIFTSFISNASKLVLAMLLWRLITYYLGMFLGMIALVIKPKKMIRANNKENEV</sequence>
<evidence type="ECO:0000256" key="3">
    <source>
        <dbReference type="ARBA" id="ARBA00022692"/>
    </source>
</evidence>
<feature type="transmembrane region" description="Helical" evidence="6">
    <location>
        <begin position="124"/>
        <end position="146"/>
    </location>
</feature>
<dbReference type="OrthoDB" id="9810654at2"/>
<dbReference type="PANTHER" id="PTHR37693">
    <property type="entry name" value="PHOSPHATIDYLGLYCEROL LYSYLTRANSFERASE"/>
    <property type="match status" value="1"/>
</dbReference>
<keyword evidence="5 6" id="KW-0472">Membrane</keyword>
<keyword evidence="2" id="KW-1003">Cell membrane</keyword>
<keyword evidence="4 6" id="KW-1133">Transmembrane helix</keyword>
<dbReference type="STRING" id="1423812.FD20_GL000604"/>
<keyword evidence="6" id="KW-0046">Antibiotic resistance</keyword>
<feature type="transmembrane region" description="Helical" evidence="6">
    <location>
        <begin position="44"/>
        <end position="66"/>
    </location>
</feature>
<comment type="caution">
    <text evidence="7">The sequence shown here is derived from an EMBL/GenBank/DDBJ whole genome shotgun (WGS) entry which is preliminary data.</text>
</comment>
<evidence type="ECO:0000256" key="5">
    <source>
        <dbReference type="ARBA" id="ARBA00023136"/>
    </source>
</evidence>
<dbReference type="GO" id="GO:0050071">
    <property type="term" value="F:phosphatidylglycerol lysyltransferase activity"/>
    <property type="evidence" value="ECO:0007669"/>
    <property type="project" value="UniProtKB-EC"/>
</dbReference>
<evidence type="ECO:0000256" key="2">
    <source>
        <dbReference type="ARBA" id="ARBA00022475"/>
    </source>
</evidence>
<dbReference type="RefSeq" id="WP_057737490.1">
    <property type="nucleotide sequence ID" value="NZ_AZEG01000015.1"/>
</dbReference>
<dbReference type="GO" id="GO:0046677">
    <property type="term" value="P:response to antibiotic"/>
    <property type="evidence" value="ECO:0007669"/>
    <property type="project" value="UniProtKB-KW"/>
</dbReference>
<keyword evidence="6" id="KW-0808">Transferase</keyword>
<dbReference type="EMBL" id="AZEG01000015">
    <property type="protein sequence ID" value="KRL37134.1"/>
    <property type="molecule type" value="Genomic_DNA"/>
</dbReference>
<feature type="transmembrane region" description="Helical" evidence="6">
    <location>
        <begin position="261"/>
        <end position="280"/>
    </location>
</feature>
<keyword evidence="6" id="KW-0443">Lipid metabolism</keyword>
<evidence type="ECO:0000256" key="1">
    <source>
        <dbReference type="ARBA" id="ARBA00004651"/>
    </source>
</evidence>
<dbReference type="InterPro" id="IPR022791">
    <property type="entry name" value="L-PG_synthase/AglD"/>
</dbReference>
<comment type="similarity">
    <text evidence="6">Belongs to the LPG synthase family.</text>
</comment>
<keyword evidence="3 6" id="KW-0812">Transmembrane</keyword>